<dbReference type="Gramene" id="ONIVA08G01950.1">
    <property type="protein sequence ID" value="ONIVA08G01950.1"/>
    <property type="gene ID" value="ONIVA08G01950"/>
</dbReference>
<evidence type="ECO:0000313" key="1">
    <source>
        <dbReference type="EnsemblPlants" id="ONIVA08G01950.1"/>
    </source>
</evidence>
<organism evidence="1">
    <name type="scientific">Oryza nivara</name>
    <name type="common">Indian wild rice</name>
    <name type="synonym">Oryza sativa f. spontanea</name>
    <dbReference type="NCBI Taxonomy" id="4536"/>
    <lineage>
        <taxon>Eukaryota</taxon>
        <taxon>Viridiplantae</taxon>
        <taxon>Streptophyta</taxon>
        <taxon>Embryophyta</taxon>
        <taxon>Tracheophyta</taxon>
        <taxon>Spermatophyta</taxon>
        <taxon>Magnoliopsida</taxon>
        <taxon>Liliopsida</taxon>
        <taxon>Poales</taxon>
        <taxon>Poaceae</taxon>
        <taxon>BOP clade</taxon>
        <taxon>Oryzoideae</taxon>
        <taxon>Oryzeae</taxon>
        <taxon>Oryzinae</taxon>
        <taxon>Oryza</taxon>
    </lineage>
</organism>
<keyword evidence="2" id="KW-1185">Reference proteome</keyword>
<reference evidence="1" key="2">
    <citation type="submission" date="2018-04" db="EMBL/GenBank/DDBJ databases">
        <title>OnivRS2 (Oryza nivara Reference Sequence Version 2).</title>
        <authorList>
            <person name="Zhang J."/>
            <person name="Kudrna D."/>
            <person name="Lee S."/>
            <person name="Talag J."/>
            <person name="Rajasekar S."/>
            <person name="Welchert J."/>
            <person name="Hsing Y.-I."/>
            <person name="Wing R.A."/>
        </authorList>
    </citation>
    <scope>NUCLEOTIDE SEQUENCE [LARGE SCALE GENOMIC DNA]</scope>
    <source>
        <strain evidence="1">SL10</strain>
    </source>
</reference>
<proteinExistence type="predicted"/>
<dbReference type="Proteomes" id="UP000006591">
    <property type="component" value="Chromosome 8"/>
</dbReference>
<name>A0A0E0I6W8_ORYNI</name>
<dbReference type="EnsemblPlants" id="ONIVA08G01950.1">
    <property type="protein sequence ID" value="ONIVA08G01950.1"/>
    <property type="gene ID" value="ONIVA08G01950"/>
</dbReference>
<dbReference type="HOGENOM" id="CLU_120192_5_2_1"/>
<sequence>MAGQRWPAAVEAKTLLRASLPDAGHKEVFTWAKSNNRGLLHVGDINIKPNLHLHTLVHLHA</sequence>
<protein>
    <submittedName>
        <fullName evidence="1">Uncharacterized protein</fullName>
    </submittedName>
</protein>
<reference evidence="1" key="1">
    <citation type="submission" date="2015-04" db="UniProtKB">
        <authorList>
            <consortium name="EnsemblPlants"/>
        </authorList>
    </citation>
    <scope>IDENTIFICATION</scope>
    <source>
        <strain evidence="1">SL10</strain>
    </source>
</reference>
<dbReference type="AlphaFoldDB" id="A0A0E0I6W8"/>
<evidence type="ECO:0000313" key="2">
    <source>
        <dbReference type="Proteomes" id="UP000006591"/>
    </source>
</evidence>
<accession>A0A0E0I6W8</accession>